<keyword evidence="1" id="KW-0560">Oxidoreductase</keyword>
<organism evidence="3 4">
    <name type="scientific">Streptomyces katrae</name>
    <dbReference type="NCBI Taxonomy" id="68223"/>
    <lineage>
        <taxon>Bacteria</taxon>
        <taxon>Bacillati</taxon>
        <taxon>Actinomycetota</taxon>
        <taxon>Actinomycetes</taxon>
        <taxon>Kitasatosporales</taxon>
        <taxon>Streptomycetaceae</taxon>
        <taxon>Streptomyces</taxon>
    </lineage>
</organism>
<dbReference type="InterPro" id="IPR000073">
    <property type="entry name" value="AB_hydrolase_1"/>
</dbReference>
<protein>
    <submittedName>
        <fullName evidence="3">Alpha/beta hydrolase</fullName>
    </submittedName>
</protein>
<keyword evidence="1" id="KW-0575">Peroxidase</keyword>
<dbReference type="PANTHER" id="PTHR43433:SF4">
    <property type="entry name" value="NON-HEME CHLOROPEROXIDASE-RELATED"/>
    <property type="match status" value="1"/>
</dbReference>
<dbReference type="PRINTS" id="PR00111">
    <property type="entry name" value="ABHYDROLASE"/>
</dbReference>
<dbReference type="RefSeq" id="WP_285345170.1">
    <property type="nucleotide sequence ID" value="NZ_JASITI010000041.1"/>
</dbReference>
<evidence type="ECO:0000256" key="1">
    <source>
        <dbReference type="ARBA" id="ARBA00022559"/>
    </source>
</evidence>
<sequence length="278" mass="30051">MPYIKVAEGDSDSTPVELYYEDHGTGRPVVLIHGWPLNGASWEKQTAALLAAGNRVVTYDRRGFGRSDQPSHGYDYDTFAADLDRVLTTLDLRDAVLVGFSMGTGEVTRYLGTYGSERIAKAVLIGVVPPFLLKTDDNPAGVDAEVFKGIEEAIRADRFAFMTDFLADFYNVDVLGGERISAQAVAASWNVAVGASAKGTLDCVRAWLTDFREDLPRIDVPTLIVHGDADRTLPIDSTAIPLSRRISGAELKVVPGGPHGLLWTHADEVNSALLAFLG</sequence>
<dbReference type="Gene3D" id="3.40.50.1820">
    <property type="entry name" value="alpha/beta hydrolase"/>
    <property type="match status" value="1"/>
</dbReference>
<feature type="domain" description="AB hydrolase-1" evidence="2">
    <location>
        <begin position="28"/>
        <end position="266"/>
    </location>
</feature>
<reference evidence="3 4" key="1">
    <citation type="submission" date="2023-05" db="EMBL/GenBank/DDBJ databases">
        <title>Sequencing and Assembly of Streptomyces sp. NP73.</title>
        <authorList>
            <person name="Konwar A.N."/>
            <person name="Saikia K."/>
            <person name="Thakur D."/>
        </authorList>
    </citation>
    <scope>NUCLEOTIDE SEQUENCE [LARGE SCALE GENOMIC DNA]</scope>
    <source>
        <strain evidence="3 4">NP73</strain>
    </source>
</reference>
<keyword evidence="3" id="KW-0378">Hydrolase</keyword>
<dbReference type="PANTHER" id="PTHR43433">
    <property type="entry name" value="HYDROLASE, ALPHA/BETA FOLD FAMILY PROTEIN"/>
    <property type="match status" value="1"/>
</dbReference>
<evidence type="ECO:0000313" key="4">
    <source>
        <dbReference type="Proteomes" id="UP001223390"/>
    </source>
</evidence>
<evidence type="ECO:0000259" key="2">
    <source>
        <dbReference type="Pfam" id="PF00561"/>
    </source>
</evidence>
<accession>A0ABT7H073</accession>
<dbReference type="Pfam" id="PF00561">
    <property type="entry name" value="Abhydrolase_1"/>
    <property type="match status" value="1"/>
</dbReference>
<keyword evidence="4" id="KW-1185">Reference proteome</keyword>
<gene>
    <name evidence="3" type="ORF">QEZ40_004665</name>
</gene>
<proteinExistence type="predicted"/>
<dbReference type="PRINTS" id="PR00412">
    <property type="entry name" value="EPOXHYDRLASE"/>
</dbReference>
<dbReference type="SUPFAM" id="SSF53474">
    <property type="entry name" value="alpha/beta-Hydrolases"/>
    <property type="match status" value="1"/>
</dbReference>
<evidence type="ECO:0000313" key="3">
    <source>
        <dbReference type="EMBL" id="MDK9499248.1"/>
    </source>
</evidence>
<dbReference type="InterPro" id="IPR050471">
    <property type="entry name" value="AB_hydrolase"/>
</dbReference>
<comment type="caution">
    <text evidence="3">The sequence shown here is derived from an EMBL/GenBank/DDBJ whole genome shotgun (WGS) entry which is preliminary data.</text>
</comment>
<dbReference type="GO" id="GO:0016787">
    <property type="term" value="F:hydrolase activity"/>
    <property type="evidence" value="ECO:0007669"/>
    <property type="project" value="UniProtKB-KW"/>
</dbReference>
<name>A0ABT7H073_9ACTN</name>
<dbReference type="InterPro" id="IPR029058">
    <property type="entry name" value="AB_hydrolase_fold"/>
</dbReference>
<dbReference type="InterPro" id="IPR000639">
    <property type="entry name" value="Epox_hydrolase-like"/>
</dbReference>
<dbReference type="EMBL" id="JASITI010000041">
    <property type="protein sequence ID" value="MDK9499248.1"/>
    <property type="molecule type" value="Genomic_DNA"/>
</dbReference>
<dbReference type="Proteomes" id="UP001223390">
    <property type="component" value="Unassembled WGS sequence"/>
</dbReference>